<reference evidence="2 3" key="1">
    <citation type="journal article" date="2018" name="Nat. Ecol. Evol.">
        <title>Pezizomycetes genomes reveal the molecular basis of ectomycorrhizal truffle lifestyle.</title>
        <authorList>
            <person name="Murat C."/>
            <person name="Payen T."/>
            <person name="Noel B."/>
            <person name="Kuo A."/>
            <person name="Morin E."/>
            <person name="Chen J."/>
            <person name="Kohler A."/>
            <person name="Krizsan K."/>
            <person name="Balestrini R."/>
            <person name="Da Silva C."/>
            <person name="Montanini B."/>
            <person name="Hainaut M."/>
            <person name="Levati E."/>
            <person name="Barry K.W."/>
            <person name="Belfiori B."/>
            <person name="Cichocki N."/>
            <person name="Clum A."/>
            <person name="Dockter R.B."/>
            <person name="Fauchery L."/>
            <person name="Guy J."/>
            <person name="Iotti M."/>
            <person name="Le Tacon F."/>
            <person name="Lindquist E.A."/>
            <person name="Lipzen A."/>
            <person name="Malagnac F."/>
            <person name="Mello A."/>
            <person name="Molinier V."/>
            <person name="Miyauchi S."/>
            <person name="Poulain J."/>
            <person name="Riccioni C."/>
            <person name="Rubini A."/>
            <person name="Sitrit Y."/>
            <person name="Splivallo R."/>
            <person name="Traeger S."/>
            <person name="Wang M."/>
            <person name="Zifcakova L."/>
            <person name="Wipf D."/>
            <person name="Zambonelli A."/>
            <person name="Paolocci F."/>
            <person name="Nowrousian M."/>
            <person name="Ottonello S."/>
            <person name="Baldrian P."/>
            <person name="Spatafora J.W."/>
            <person name="Henrissat B."/>
            <person name="Nagy L.G."/>
            <person name="Aury J.M."/>
            <person name="Wincker P."/>
            <person name="Grigoriev I.V."/>
            <person name="Bonfante P."/>
            <person name="Martin F.M."/>
        </authorList>
    </citation>
    <scope>NUCLEOTIDE SEQUENCE [LARGE SCALE GENOMIC DNA]</scope>
    <source>
        <strain evidence="2 3">CCBAS932</strain>
    </source>
</reference>
<evidence type="ECO:0000313" key="3">
    <source>
        <dbReference type="Proteomes" id="UP000277580"/>
    </source>
</evidence>
<feature type="compositionally biased region" description="Pro residues" evidence="1">
    <location>
        <begin position="38"/>
        <end position="48"/>
    </location>
</feature>
<name>A0A3N4KLT2_9PEZI</name>
<feature type="compositionally biased region" description="Gly residues" evidence="1">
    <location>
        <begin position="21"/>
        <end position="31"/>
    </location>
</feature>
<protein>
    <submittedName>
        <fullName evidence="2">Uncharacterized protein</fullName>
    </submittedName>
</protein>
<proteinExistence type="predicted"/>
<evidence type="ECO:0000313" key="2">
    <source>
        <dbReference type="EMBL" id="RPB10262.1"/>
    </source>
</evidence>
<evidence type="ECO:0000256" key="1">
    <source>
        <dbReference type="SAM" id="MobiDB-lite"/>
    </source>
</evidence>
<dbReference type="EMBL" id="ML119144">
    <property type="protein sequence ID" value="RPB10262.1"/>
    <property type="molecule type" value="Genomic_DNA"/>
</dbReference>
<organism evidence="2 3">
    <name type="scientific">Morchella conica CCBAS932</name>
    <dbReference type="NCBI Taxonomy" id="1392247"/>
    <lineage>
        <taxon>Eukaryota</taxon>
        <taxon>Fungi</taxon>
        <taxon>Dikarya</taxon>
        <taxon>Ascomycota</taxon>
        <taxon>Pezizomycotina</taxon>
        <taxon>Pezizomycetes</taxon>
        <taxon>Pezizales</taxon>
        <taxon>Morchellaceae</taxon>
        <taxon>Morchella</taxon>
    </lineage>
</organism>
<dbReference type="OrthoDB" id="5400683at2759"/>
<dbReference type="InParanoid" id="A0A3N4KLT2"/>
<accession>A0A3N4KLT2</accession>
<gene>
    <name evidence="2" type="ORF">P167DRAFT_566679</name>
</gene>
<feature type="region of interest" description="Disordered" evidence="1">
    <location>
        <begin position="1"/>
        <end position="72"/>
    </location>
</feature>
<sequence>MEHVPPPLSTTPRPGVVVVGVGSGSGIGVGGRRSIPYPTSPRDPPQSPFKPTSSLRHRRQSSSTVMSGGLTMSPGSLYEMETEGHRHTSLWSRDVEAASRNLGNAVSSGGGGGGGVGGVMRQDSDDEGLGKISQAMTLLSLHRGQNDADSHGQSSTATTPRSANIPPSWPDPEELLKESLRQSLSALHALGRIKALSGRLPADEEVDTGGEIAQIMGIYDRAVGEMRAAGEVLDLAQQYLAREKEVVLEQLLKG</sequence>
<feature type="region of interest" description="Disordered" evidence="1">
    <location>
        <begin position="143"/>
        <end position="172"/>
    </location>
</feature>
<feature type="region of interest" description="Disordered" evidence="1">
    <location>
        <begin position="105"/>
        <end position="126"/>
    </location>
</feature>
<dbReference type="AlphaFoldDB" id="A0A3N4KLT2"/>
<dbReference type="Proteomes" id="UP000277580">
    <property type="component" value="Unassembled WGS sequence"/>
</dbReference>
<feature type="compositionally biased region" description="Polar residues" evidence="1">
    <location>
        <begin position="151"/>
        <end position="162"/>
    </location>
</feature>
<feature type="compositionally biased region" description="Gly residues" evidence="1">
    <location>
        <begin position="108"/>
        <end position="118"/>
    </location>
</feature>
<dbReference type="STRING" id="1392247.A0A3N4KLT2"/>
<keyword evidence="3" id="KW-1185">Reference proteome</keyword>